<organism evidence="6 7">
    <name type="scientific">Mycolicibacillus koreensis</name>
    <dbReference type="NCBI Taxonomy" id="1069220"/>
    <lineage>
        <taxon>Bacteria</taxon>
        <taxon>Bacillati</taxon>
        <taxon>Actinomycetota</taxon>
        <taxon>Actinomycetes</taxon>
        <taxon>Mycobacteriales</taxon>
        <taxon>Mycobacteriaceae</taxon>
        <taxon>Mycolicibacillus</taxon>
    </lineage>
</organism>
<feature type="binding site" evidence="3">
    <location>
        <begin position="335"/>
        <end position="342"/>
    </location>
    <ligand>
        <name>ATP</name>
        <dbReference type="ChEBI" id="CHEBI:30616"/>
    </ligand>
</feature>
<evidence type="ECO:0000259" key="5">
    <source>
        <dbReference type="PROSITE" id="PS50901"/>
    </source>
</evidence>
<feature type="region of interest" description="Disordered" evidence="4">
    <location>
        <begin position="40"/>
        <end position="68"/>
    </location>
</feature>
<dbReference type="Gene3D" id="3.40.50.300">
    <property type="entry name" value="P-loop containing nucleotide triphosphate hydrolases"/>
    <property type="match status" value="1"/>
</dbReference>
<name>A0AA91PAH6_9MYCO</name>
<evidence type="ECO:0000256" key="3">
    <source>
        <dbReference type="PROSITE-ProRule" id="PRU00289"/>
    </source>
</evidence>
<dbReference type="AlphaFoldDB" id="A0AA91PAH6"/>
<evidence type="ECO:0000256" key="1">
    <source>
        <dbReference type="ARBA" id="ARBA00022741"/>
    </source>
</evidence>
<keyword evidence="2 3" id="KW-0067">ATP-binding</keyword>
<reference evidence="6 7" key="1">
    <citation type="submission" date="2017-04" db="EMBL/GenBank/DDBJ databases">
        <title>The new phylogeny of genus Mycobacterium.</title>
        <authorList>
            <person name="Tortoli E."/>
            <person name="Trovato A."/>
            <person name="Cirillo D.M."/>
        </authorList>
    </citation>
    <scope>NUCLEOTIDE SEQUENCE [LARGE SCALE GENOMIC DNA]</scope>
    <source>
        <strain evidence="6 7">KCTC 19819</strain>
    </source>
</reference>
<dbReference type="SUPFAM" id="SSF52540">
    <property type="entry name" value="P-loop containing nucleoside triphosphate hydrolases"/>
    <property type="match status" value="1"/>
</dbReference>
<evidence type="ECO:0000256" key="4">
    <source>
        <dbReference type="SAM" id="MobiDB-lite"/>
    </source>
</evidence>
<evidence type="ECO:0000313" key="6">
    <source>
        <dbReference type="EMBL" id="OSC23710.1"/>
    </source>
</evidence>
<dbReference type="EMBL" id="NCXO01000087">
    <property type="protein sequence ID" value="OSC23710.1"/>
    <property type="molecule type" value="Genomic_DNA"/>
</dbReference>
<proteinExistence type="predicted"/>
<dbReference type="Proteomes" id="UP000193577">
    <property type="component" value="Unassembled WGS sequence"/>
</dbReference>
<dbReference type="InterPro" id="IPR002543">
    <property type="entry name" value="FtsK_dom"/>
</dbReference>
<dbReference type="GO" id="GO:0005524">
    <property type="term" value="F:ATP binding"/>
    <property type="evidence" value="ECO:0007669"/>
    <property type="project" value="UniProtKB-UniRule"/>
</dbReference>
<evidence type="ECO:0000313" key="7">
    <source>
        <dbReference type="Proteomes" id="UP000193577"/>
    </source>
</evidence>
<comment type="caution">
    <text evidence="6">The sequence shown here is derived from an EMBL/GenBank/DDBJ whole genome shotgun (WGS) entry which is preliminary data.</text>
</comment>
<keyword evidence="1 3" id="KW-0547">Nucleotide-binding</keyword>
<keyword evidence="7" id="KW-1185">Reference proteome</keyword>
<dbReference type="PANTHER" id="PTHR22683:SF41">
    <property type="entry name" value="DNA TRANSLOCASE FTSK"/>
    <property type="match status" value="1"/>
</dbReference>
<feature type="region of interest" description="Disordered" evidence="4">
    <location>
        <begin position="591"/>
        <end position="670"/>
    </location>
</feature>
<feature type="compositionally biased region" description="Basic and acidic residues" evidence="4">
    <location>
        <begin position="40"/>
        <end position="62"/>
    </location>
</feature>
<accession>A0AA91PAH6</accession>
<sequence>MARLMARQKYTHQQQMHLWKRNLDQQDRLARDFQRDQEKAEIEVEKAEEKSEGIAEKARSDARAAASRVDSEFAAEEKRLLTQPRTVYTGATASVTSPVWVWHWRTVLPPSLARTLGIQRTGAGPLAALFPGGGLSPSASVPDLIVGERPELGSDPDFVEWAEGVARIWKSEIESRYGVLKRLRDDDWWAQLAEAAGVTNSVSDTEQMSGTYGTYDRKVTLVSVPTLGEVVIERTGLTLTYLHRTGDTRERWTKAVPALRTGFKSAGMNAENLRVVEDSSGNLTLRFDDVDPFAGSTPTSGEFDTARGRSLLGVTSDGHEAWITWSGSSGMVVGGVPGSGKTASLLPVFAGMRDAAELHVFDGKSGFDMHPLRHIARTYDRSGDVGAPLETLRRMEELRSQRAEAMYSAAKANNYWNMEQKTRNRLGLKPVFVILDECQTWLDQSGMDKDEKSLSSEITRLIRTLVQKGRSVGIIVVLTTQKPDAVSIPTVIRDNSALKICFRVSTPEQGITVLGRQSPGAPDPTEILMSTKGRGVMETEGQGIVLFQAGYAAPDELEAQLLDAEPVEDQTVVVARLLGRRAPRVEQPVIEEVEEPVVETPEPTPEPERKTSPSLSDLTDLTEDELWEELRRRQSPSETNEPETEEKTEPETEDESEPEHQDDETEEYTL</sequence>
<dbReference type="InterPro" id="IPR027417">
    <property type="entry name" value="P-loop_NTPase"/>
</dbReference>
<gene>
    <name evidence="6" type="ORF">B8W67_19785</name>
</gene>
<feature type="domain" description="FtsK" evidence="5">
    <location>
        <begin position="318"/>
        <end position="511"/>
    </location>
</feature>
<dbReference type="PANTHER" id="PTHR22683">
    <property type="entry name" value="SPORULATION PROTEIN RELATED"/>
    <property type="match status" value="1"/>
</dbReference>
<protein>
    <recommendedName>
        <fullName evidence="5">FtsK domain-containing protein</fullName>
    </recommendedName>
</protein>
<dbReference type="GO" id="GO:0003677">
    <property type="term" value="F:DNA binding"/>
    <property type="evidence" value="ECO:0007669"/>
    <property type="project" value="InterPro"/>
</dbReference>
<feature type="compositionally biased region" description="Acidic residues" evidence="4">
    <location>
        <begin position="651"/>
        <end position="670"/>
    </location>
</feature>
<dbReference type="PROSITE" id="PS50901">
    <property type="entry name" value="FTSK"/>
    <property type="match status" value="1"/>
</dbReference>
<dbReference type="InterPro" id="IPR050206">
    <property type="entry name" value="FtsK/SpoIIIE/SftA"/>
</dbReference>
<evidence type="ECO:0000256" key="2">
    <source>
        <dbReference type="ARBA" id="ARBA00022840"/>
    </source>
</evidence>